<evidence type="ECO:0000256" key="1">
    <source>
        <dbReference type="ARBA" id="ARBA00022857"/>
    </source>
</evidence>
<dbReference type="InterPro" id="IPR036393">
    <property type="entry name" value="AceGlu_kinase-like_sf"/>
</dbReference>
<dbReference type="GO" id="GO:0009067">
    <property type="term" value="P:aspartate family amino acid biosynthetic process"/>
    <property type="evidence" value="ECO:0007669"/>
    <property type="project" value="InterPro"/>
</dbReference>
<keyword evidence="1" id="KW-0521">NADP</keyword>
<organism evidence="3 4">
    <name type="scientific">Chloropicon roscoffensis</name>
    <dbReference type="NCBI Taxonomy" id="1461544"/>
    <lineage>
        <taxon>Eukaryota</taxon>
        <taxon>Viridiplantae</taxon>
        <taxon>Chlorophyta</taxon>
        <taxon>Chloropicophyceae</taxon>
        <taxon>Chloropicales</taxon>
        <taxon>Chloropicaceae</taxon>
        <taxon>Chloropicon</taxon>
    </lineage>
</organism>
<dbReference type="InterPro" id="IPR011147">
    <property type="entry name" value="Bifunc_Aspkin/hSer_DH"/>
</dbReference>
<evidence type="ECO:0000259" key="2">
    <source>
        <dbReference type="Pfam" id="PF00696"/>
    </source>
</evidence>
<dbReference type="SUPFAM" id="SSF53633">
    <property type="entry name" value="Carbamate kinase-like"/>
    <property type="match status" value="1"/>
</dbReference>
<dbReference type="InterPro" id="IPR001048">
    <property type="entry name" value="Asp/Glu/Uridylate_kinase"/>
</dbReference>
<dbReference type="GO" id="GO:0004412">
    <property type="term" value="F:homoserine dehydrogenase activity"/>
    <property type="evidence" value="ECO:0007669"/>
    <property type="project" value="InterPro"/>
</dbReference>
<gene>
    <name evidence="3" type="ORF">HKI87_17g84960</name>
</gene>
<reference evidence="3 4" key="1">
    <citation type="submission" date="2024-03" db="EMBL/GenBank/DDBJ databases">
        <title>Complete genome sequence of the green alga Chloropicon roscoffensis RCC1871.</title>
        <authorList>
            <person name="Lemieux C."/>
            <person name="Pombert J.-F."/>
            <person name="Otis C."/>
            <person name="Turmel M."/>
        </authorList>
    </citation>
    <scope>NUCLEOTIDE SEQUENCE [LARGE SCALE GENOMIC DNA]</scope>
    <source>
        <strain evidence="3 4">RCC1871</strain>
    </source>
</reference>
<dbReference type="EMBL" id="CP151517">
    <property type="protein sequence ID" value="WZN66924.1"/>
    <property type="molecule type" value="Genomic_DNA"/>
</dbReference>
<dbReference type="PANTHER" id="PTHR43070:SF5">
    <property type="entry name" value="HOMOSERINE DEHYDROGENASE"/>
    <property type="match status" value="1"/>
</dbReference>
<dbReference type="GO" id="GO:0009090">
    <property type="term" value="P:homoserine biosynthetic process"/>
    <property type="evidence" value="ECO:0007669"/>
    <property type="project" value="TreeGrafter"/>
</dbReference>
<sequence length="324" mass="36255">MEEQRQTVVGVEVWGPHRLVKGWGGQLLRTEIDEGRRLAVVLSALGSTAEEPVKVTDQLLRAVRNATERSDAYKEDLEKLQDLHIKAAMQLLGDDTSGLYEEYEEMLREDVKNLKSVLKAITIVGVTSNSFSDFVVGHGELWNARLFTSYLRAKGLSSAKMVDARDVLVVEPSEQDTVEVDYPDSKANIDMWHAENVSEEEDGNFPLVVTGLIAKRRDGRATTLRRNGSDYSGTIMAALPSAECITIWTDVDGMYSADPRKVTDAKPLQHLTYNEAWELSYFGANVLHPRSTIPAMSNHNPNKIINKARSLSCIFITKEKRFAR</sequence>
<accession>A0AAX4PLY6</accession>
<proteinExistence type="predicted"/>
<dbReference type="PANTHER" id="PTHR43070">
    <property type="match status" value="1"/>
</dbReference>
<dbReference type="Gene3D" id="3.40.1160.10">
    <property type="entry name" value="Acetylglutamate kinase-like"/>
    <property type="match status" value="1"/>
</dbReference>
<evidence type="ECO:0000313" key="4">
    <source>
        <dbReference type="Proteomes" id="UP001472866"/>
    </source>
</evidence>
<keyword evidence="3" id="KW-0808">Transferase</keyword>
<keyword evidence="4" id="KW-1185">Reference proteome</keyword>
<evidence type="ECO:0000313" key="3">
    <source>
        <dbReference type="EMBL" id="WZN66924.1"/>
    </source>
</evidence>
<keyword evidence="3" id="KW-0418">Kinase</keyword>
<dbReference type="Pfam" id="PF00696">
    <property type="entry name" value="AA_kinase"/>
    <property type="match status" value="1"/>
</dbReference>
<dbReference type="Proteomes" id="UP001472866">
    <property type="component" value="Chromosome 17"/>
</dbReference>
<protein>
    <submittedName>
        <fullName evidence="3">Bifunctional aspartate kinase/homoserine dehydrogenase</fullName>
    </submittedName>
</protein>
<feature type="domain" description="Aspartate/glutamate/uridylate kinase" evidence="2">
    <location>
        <begin position="33"/>
        <end position="305"/>
    </location>
</feature>
<name>A0AAX4PLY6_9CHLO</name>
<dbReference type="AlphaFoldDB" id="A0AAX4PLY6"/>
<dbReference type="GO" id="GO:0016301">
    <property type="term" value="F:kinase activity"/>
    <property type="evidence" value="ECO:0007669"/>
    <property type="project" value="UniProtKB-KW"/>
</dbReference>